<evidence type="ECO:0000256" key="1">
    <source>
        <dbReference type="ARBA" id="ARBA00010193"/>
    </source>
</evidence>
<dbReference type="SUPFAM" id="SSF49758">
    <property type="entry name" value="Calpain large subunit, middle domain (domain III)"/>
    <property type="match status" value="2"/>
</dbReference>
<dbReference type="Proteomes" id="UP000243723">
    <property type="component" value="Unassembled WGS sequence"/>
</dbReference>
<dbReference type="PANTHER" id="PTHR46143:SF1">
    <property type="entry name" value="CALPAIN-7"/>
    <property type="match status" value="1"/>
</dbReference>
<protein>
    <submittedName>
        <fullName evidence="8">Calpain-like protease palB/RIM13</fullName>
    </submittedName>
</protein>
<dbReference type="SMART" id="SM00230">
    <property type="entry name" value="CysPc"/>
    <property type="match status" value="1"/>
</dbReference>
<proteinExistence type="inferred from homology"/>
<dbReference type="Pfam" id="PF25435">
    <property type="entry name" value="PalB_C"/>
    <property type="match status" value="1"/>
</dbReference>
<evidence type="ECO:0000259" key="7">
    <source>
        <dbReference type="PROSITE" id="PS50203"/>
    </source>
</evidence>
<name>A0A2P8A0B9_9PEZI</name>
<dbReference type="PROSITE" id="PS50203">
    <property type="entry name" value="CALPAIN_CAT"/>
    <property type="match status" value="1"/>
</dbReference>
<dbReference type="SUPFAM" id="SSF54001">
    <property type="entry name" value="Cysteine proteinases"/>
    <property type="match status" value="1"/>
</dbReference>
<dbReference type="InterPro" id="IPR038765">
    <property type="entry name" value="Papain-like_cys_pep_sf"/>
</dbReference>
<dbReference type="STRING" id="40998.A0A2P8A0B9"/>
<evidence type="ECO:0000313" key="8">
    <source>
        <dbReference type="EMBL" id="PSK53909.1"/>
    </source>
</evidence>
<evidence type="ECO:0000256" key="4">
    <source>
        <dbReference type="ARBA" id="ARBA00022807"/>
    </source>
</evidence>
<dbReference type="SMART" id="SM00720">
    <property type="entry name" value="calpain_III"/>
    <property type="match status" value="1"/>
</dbReference>
<accession>A0A2P8A0B9</accession>
<evidence type="ECO:0000256" key="5">
    <source>
        <dbReference type="PROSITE-ProRule" id="PRU00239"/>
    </source>
</evidence>
<feature type="region of interest" description="Disordered" evidence="6">
    <location>
        <begin position="398"/>
        <end position="418"/>
    </location>
</feature>
<dbReference type="InterPro" id="IPR001300">
    <property type="entry name" value="Peptidase_C2_calpain_cat"/>
</dbReference>
<evidence type="ECO:0000256" key="2">
    <source>
        <dbReference type="ARBA" id="ARBA00022670"/>
    </source>
</evidence>
<dbReference type="EMBL" id="NHZQ01000087">
    <property type="protein sequence ID" value="PSK53909.1"/>
    <property type="molecule type" value="Genomic_DNA"/>
</dbReference>
<feature type="domain" description="Calpain catalytic" evidence="7">
    <location>
        <begin position="137"/>
        <end position="456"/>
    </location>
</feature>
<reference evidence="8 9" key="1">
    <citation type="submission" date="2017-05" db="EMBL/GenBank/DDBJ databases">
        <title>Draft genome sequence of Elsinoe australis.</title>
        <authorList>
            <person name="Cheng Q."/>
        </authorList>
    </citation>
    <scope>NUCLEOTIDE SEQUENCE [LARGE SCALE GENOMIC DNA]</scope>
    <source>
        <strain evidence="8 9">NL1</strain>
    </source>
</reference>
<dbReference type="GO" id="GO:0006508">
    <property type="term" value="P:proteolysis"/>
    <property type="evidence" value="ECO:0007669"/>
    <property type="project" value="UniProtKB-KW"/>
</dbReference>
<keyword evidence="9" id="KW-1185">Reference proteome</keyword>
<gene>
    <name evidence="8" type="ORF">B9Z65_7715</name>
</gene>
<feature type="active site" evidence="5">
    <location>
        <position position="371"/>
    </location>
</feature>
<organism evidence="8 9">
    <name type="scientific">Elsinoe australis</name>
    <dbReference type="NCBI Taxonomy" id="40998"/>
    <lineage>
        <taxon>Eukaryota</taxon>
        <taxon>Fungi</taxon>
        <taxon>Dikarya</taxon>
        <taxon>Ascomycota</taxon>
        <taxon>Pezizomycotina</taxon>
        <taxon>Dothideomycetes</taxon>
        <taxon>Dothideomycetidae</taxon>
        <taxon>Myriangiales</taxon>
        <taxon>Elsinoaceae</taxon>
        <taxon>Elsinoe</taxon>
    </lineage>
</organism>
<feature type="region of interest" description="Disordered" evidence="6">
    <location>
        <begin position="164"/>
        <end position="185"/>
    </location>
</feature>
<comment type="caution">
    <text evidence="8">The sequence shown here is derived from an EMBL/GenBank/DDBJ whole genome shotgun (WGS) entry which is preliminary data.</text>
</comment>
<dbReference type="InterPro" id="IPR036213">
    <property type="entry name" value="Calpain_III_sf"/>
</dbReference>
<dbReference type="AlphaFoldDB" id="A0A2P8A0B9"/>
<dbReference type="PANTHER" id="PTHR46143">
    <property type="entry name" value="CALPAIN-7"/>
    <property type="match status" value="1"/>
</dbReference>
<dbReference type="InterPro" id="IPR022683">
    <property type="entry name" value="Calpain_III"/>
</dbReference>
<keyword evidence="3 5" id="KW-0378">Hydrolase</keyword>
<feature type="active site" evidence="5">
    <location>
        <position position="391"/>
    </location>
</feature>
<evidence type="ECO:0000256" key="6">
    <source>
        <dbReference type="SAM" id="MobiDB-lite"/>
    </source>
</evidence>
<dbReference type="InterPro" id="IPR051297">
    <property type="entry name" value="PalB/RIM13"/>
</dbReference>
<dbReference type="Pfam" id="PF00648">
    <property type="entry name" value="Peptidase_C2"/>
    <property type="match status" value="1"/>
</dbReference>
<dbReference type="Gene3D" id="2.60.120.380">
    <property type="match status" value="1"/>
</dbReference>
<keyword evidence="2 5" id="KW-0645">Protease</keyword>
<dbReference type="OrthoDB" id="167576at2759"/>
<keyword evidence="4 5" id="KW-0788">Thiol protease</keyword>
<comment type="similarity">
    <text evidence="1">Belongs to the peptidase C2 family. PalB/RIM13 subfamily.</text>
</comment>
<evidence type="ECO:0000256" key="3">
    <source>
        <dbReference type="ARBA" id="ARBA00022801"/>
    </source>
</evidence>
<evidence type="ECO:0000313" key="9">
    <source>
        <dbReference type="Proteomes" id="UP000243723"/>
    </source>
</evidence>
<sequence length="869" mass="96185">MGSRYDVANSSSLEDAIQNAPDKDAALGLVLAEAERAMSRLKLRQDAQSKKTAGSQVQSLLDRAERIKTTGTWRASPRLSIYGVEISPDAPKPRDLREPVSTRPLSKAEQIIILKASYVNGSKFPPWQGPPDAAEFASNDGVLFHDPTSFGLSSAQQASLDGWKRPHEALPPPTWQSHGRSRPQPTMVPSEAIDFVQDAATDCSVVASMCAGVARAQKGHSRLMGKILFPYDMASQLPKISDNGKYVAKLNFNGAFRRVEIDDRIPVSKSQRVIHVLDRNNPSLIWPPLVEKMYLKVRGGYDFPGSNSATDLWILSGWVPEQVFLENEDTSPSDIWRRIWNAHQYGDVMVTLGTGKMSAKTEREVGLASEHDYAVLDLREEQGQKLMLVKNPWCEGSTWAGSRPRRPSTSTQLDEDAVPSSRDLLNANSQLSPGTFWMDLNSVTQHFESIYLNWNPGLFKYRQDIHFTWDTSSVHSPGTFVANPQFSFSVKAGGVAWLLLCRHFGSERQDSHSSAFINLSLYDAGGSRIILKEHSLERVPLVDSYQNLLRLDDLKPNHTYTIVPDQDGLPRAKNTFTLSAFANTPIQIAHATDDFASSTSFTGSWNEDTAGGNTSSPIFSQNPQYSLTVSHPTPVSILLDTTDITLPVNVKLCFSNGKRIQTVRTRDILGDSKQYRPCCALAKIPKLDPGTYTIICSTFEAGQLGKFHLRVDSNSPVQIRPLPSEGAGRLRTVIEQASFSLEEQAYATLLLPQRLTKFVALAKQQQPAGTRSASQKSERSLIRVSVVQGTAFQHVTLASSSDGEYSDSLGGVRTDEIDLSPAMNRDADIWLVIERNFTAKSLEEEAFSVEFFTESSGAVQTGDWRRWEE</sequence>
<dbReference type="GO" id="GO:0004198">
    <property type="term" value="F:calcium-dependent cysteine-type endopeptidase activity"/>
    <property type="evidence" value="ECO:0007669"/>
    <property type="project" value="InterPro"/>
</dbReference>
<feature type="active site" evidence="5">
    <location>
        <position position="203"/>
    </location>
</feature>
<dbReference type="Gene3D" id="3.90.70.10">
    <property type="entry name" value="Cysteine proteinases"/>
    <property type="match status" value="1"/>
</dbReference>